<dbReference type="GO" id="GO:0006310">
    <property type="term" value="P:DNA recombination"/>
    <property type="evidence" value="ECO:0007669"/>
    <property type="project" value="UniProtKB-KW"/>
</dbReference>
<evidence type="ECO:0000256" key="2">
    <source>
        <dbReference type="ARBA" id="ARBA00022908"/>
    </source>
</evidence>
<comment type="similarity">
    <text evidence="1">Belongs to the 'phage' integrase family.</text>
</comment>
<dbReference type="InterPro" id="IPR011010">
    <property type="entry name" value="DNA_brk_join_enz"/>
</dbReference>
<keyword evidence="4" id="KW-0233">DNA recombination</keyword>
<sequence length="435" mass="49670">MKGHIVKRSTDSWSIVIELPRDPATGKRRQSWHTIKGTKKEADKKLRELLTAQDNGIFVKQSKLSFGEWLENWCRDYVKIQTTQRTFESYYQNIIGHIEPALGKVILTELTPQIIQAYYARQLEKGRADGKGGLSARSVLYQHRIISKCLKQATKLGLIMRNPADAVEPPRPRKTAISVPDKDELPRLLDAFETTPYYVFYCLLLYCGMRRGEALALRWKDIDLKQDTIQIAETAFTLRSGEYVIKEPKTPHSRRCIDIPPTMKLLLLEYKADQTAYYAKLGVELGLHDFVFTRPNGEPLNPNTVTHTFLKAVRKAGFDKLRLHDLRHLHATLMLQAGIHPKIVSERLGHASINITLDTYSHVMPGLQKKAVNVFDKMLSANEESLEENSVSKRLAKHEGVSGRPYRSRTCDPLIKSQKLKNQAEPLSFALCYVY</sequence>
<dbReference type="GeneID" id="3229801"/>
<reference evidence="6 7" key="1">
    <citation type="journal article" date="2005" name="Science">
        <title>Genome sequence of the PCE-dechlorinating bacterium Dehalococcoides ethenogenes.</title>
        <authorList>
            <person name="Seshadri R."/>
            <person name="Adrian L."/>
            <person name="Fouts D.E."/>
            <person name="Eisen J.A."/>
            <person name="Phillippy A.M."/>
            <person name="Methe B.A."/>
            <person name="Ward N.L."/>
            <person name="Nelson W.C."/>
            <person name="Deboy R.T."/>
            <person name="Khouri H.M."/>
            <person name="Kolonay J.F."/>
            <person name="Dodson R.J."/>
            <person name="Daugherty S.C."/>
            <person name="Brinkac L.M."/>
            <person name="Sullivan S.A."/>
            <person name="Madupu R."/>
            <person name="Nelson K.E."/>
            <person name="Kang K.H."/>
            <person name="Impraim M."/>
            <person name="Tran K."/>
            <person name="Robinson J.M."/>
            <person name="Forberger H.A."/>
            <person name="Fraser C.M."/>
            <person name="Zinder S.H."/>
            <person name="Heidelberg J.F."/>
        </authorList>
    </citation>
    <scope>NUCLEOTIDE SEQUENCE [LARGE SCALE GENOMIC DNA]</scope>
    <source>
        <strain evidence="7">ATCC BAA-2266 / KCTC 15142 / 195</strain>
    </source>
</reference>
<dbReference type="AlphaFoldDB" id="Q3Z840"/>
<dbReference type="InterPro" id="IPR002104">
    <property type="entry name" value="Integrase_catalytic"/>
</dbReference>
<dbReference type="PANTHER" id="PTHR30349:SF41">
    <property type="entry name" value="INTEGRASE_RECOMBINASE PROTEIN MJ0367-RELATED"/>
    <property type="match status" value="1"/>
</dbReference>
<organism evidence="6 7">
    <name type="scientific">Dehalococcoides mccartyi (strain ATCC BAA-2266 / KCTC 15142 / 195)</name>
    <name type="common">Dehalococcoides ethenogenes (strain 195)</name>
    <dbReference type="NCBI Taxonomy" id="243164"/>
    <lineage>
        <taxon>Bacteria</taxon>
        <taxon>Bacillati</taxon>
        <taxon>Chloroflexota</taxon>
        <taxon>Dehalococcoidia</taxon>
        <taxon>Dehalococcoidales</taxon>
        <taxon>Dehalococcoidaceae</taxon>
        <taxon>Dehalococcoides</taxon>
    </lineage>
</organism>
<dbReference type="Pfam" id="PF14659">
    <property type="entry name" value="Phage_int_SAM_3"/>
    <property type="match status" value="1"/>
</dbReference>
<accession>Q3Z840</accession>
<dbReference type="HOGENOM" id="CLU_027562_17_1_0"/>
<keyword evidence="7" id="KW-1185">Reference proteome</keyword>
<dbReference type="SUPFAM" id="SSF56349">
    <property type="entry name" value="DNA breaking-rejoining enzymes"/>
    <property type="match status" value="1"/>
</dbReference>
<proteinExistence type="inferred from homology"/>
<dbReference type="GO" id="GO:0015074">
    <property type="term" value="P:DNA integration"/>
    <property type="evidence" value="ECO:0007669"/>
    <property type="project" value="UniProtKB-KW"/>
</dbReference>
<gene>
    <name evidence="6" type="ordered locus">DET0883</name>
</gene>
<evidence type="ECO:0000259" key="5">
    <source>
        <dbReference type="PROSITE" id="PS51898"/>
    </source>
</evidence>
<evidence type="ECO:0000313" key="7">
    <source>
        <dbReference type="Proteomes" id="UP000008289"/>
    </source>
</evidence>
<dbReference type="GO" id="GO:0003677">
    <property type="term" value="F:DNA binding"/>
    <property type="evidence" value="ECO:0007669"/>
    <property type="project" value="UniProtKB-KW"/>
</dbReference>
<dbReference type="Gene3D" id="1.10.443.10">
    <property type="entry name" value="Intergrase catalytic core"/>
    <property type="match status" value="1"/>
</dbReference>
<dbReference type="InParanoid" id="Q3Z840"/>
<feature type="domain" description="Tyr recombinase" evidence="5">
    <location>
        <begin position="175"/>
        <end position="373"/>
    </location>
</feature>
<dbReference type="InterPro" id="IPR050090">
    <property type="entry name" value="Tyrosine_recombinase_XerCD"/>
</dbReference>
<dbReference type="STRING" id="243164.DET0883"/>
<dbReference type="Proteomes" id="UP000008289">
    <property type="component" value="Chromosome"/>
</dbReference>
<dbReference type="FunCoup" id="Q3Z840">
    <property type="interactions" value="34"/>
</dbReference>
<evidence type="ECO:0000256" key="3">
    <source>
        <dbReference type="ARBA" id="ARBA00023125"/>
    </source>
</evidence>
<dbReference type="InterPro" id="IPR010998">
    <property type="entry name" value="Integrase_recombinase_N"/>
</dbReference>
<dbReference type="PATRIC" id="fig|243164.10.peg.835"/>
<dbReference type="PANTHER" id="PTHR30349">
    <property type="entry name" value="PHAGE INTEGRASE-RELATED"/>
    <property type="match status" value="1"/>
</dbReference>
<dbReference type="Gene3D" id="1.10.150.130">
    <property type="match status" value="1"/>
</dbReference>
<evidence type="ECO:0000256" key="1">
    <source>
        <dbReference type="ARBA" id="ARBA00008857"/>
    </source>
</evidence>
<dbReference type="Pfam" id="PF00589">
    <property type="entry name" value="Phage_integrase"/>
    <property type="match status" value="1"/>
</dbReference>
<dbReference type="CDD" id="cd01189">
    <property type="entry name" value="INT_ICEBs1_C_like"/>
    <property type="match status" value="1"/>
</dbReference>
<evidence type="ECO:0000256" key="4">
    <source>
        <dbReference type="ARBA" id="ARBA00023172"/>
    </source>
</evidence>
<dbReference type="InterPro" id="IPR013762">
    <property type="entry name" value="Integrase-like_cat_sf"/>
</dbReference>
<dbReference type="InterPro" id="IPR004107">
    <property type="entry name" value="Integrase_SAM-like_N"/>
</dbReference>
<protein>
    <submittedName>
        <fullName evidence="6">Site-specific recombinase, phage integrase family</fullName>
    </submittedName>
</protein>
<dbReference type="RefSeq" id="WP_010936610.1">
    <property type="nucleotide sequence ID" value="NC_002936.3"/>
</dbReference>
<dbReference type="EMBL" id="CP000027">
    <property type="protein sequence ID" value="AAW39839.1"/>
    <property type="molecule type" value="Genomic_DNA"/>
</dbReference>
<keyword evidence="3" id="KW-0238">DNA-binding</keyword>
<dbReference type="KEGG" id="det:DET0883"/>
<dbReference type="PROSITE" id="PS51898">
    <property type="entry name" value="TYR_RECOMBINASE"/>
    <property type="match status" value="1"/>
</dbReference>
<evidence type="ECO:0000313" key="6">
    <source>
        <dbReference type="EMBL" id="AAW39839.1"/>
    </source>
</evidence>
<dbReference type="eggNOG" id="COG0582">
    <property type="taxonomic scope" value="Bacteria"/>
</dbReference>
<name>Q3Z840_DEHM1</name>
<keyword evidence="2" id="KW-0229">DNA integration</keyword>